<proteinExistence type="predicted"/>
<dbReference type="EMBL" id="CM043015">
    <property type="protein sequence ID" value="KAI4469777.1"/>
    <property type="molecule type" value="Genomic_DNA"/>
</dbReference>
<name>A0ACB9TSC9_HOLOL</name>
<sequence length="367" mass="42379">MSDVEVENFHNDFLIEIRPRLQSVNVLVNLKRQLKSPQISLSSDSIYITEDIVFKVPCKKLNIVYNSLNNVQITDTFISFRFSTTNDGFGSFKSEILQLENCNDSIVSTFYFGNNSALKIQCGNCLQIFTENTFKRILPLPSEHSEPSDWFCHHHDNQDGNVNNNTLDPQENDLFYSICYCHLNSKLLKGCHKSTPNLVCKRCLAWIGIILNDISFKVWFNTVQISGDSKILKSSALDDTILTIKNILKDSLLTSARIILRCQINKNQIDYLLLWVIEKKLNIIINKSLEDFSDLFVAKILFKFHSGTNNIDEHWFNDITVSNVDISKLMMVEVLKHLYKMNKILPKEWSSSNDFYISYLPLYDDSK</sequence>
<accession>A0ACB9TSC9</accession>
<evidence type="ECO:0000313" key="1">
    <source>
        <dbReference type="EMBL" id="KAI4469777.1"/>
    </source>
</evidence>
<evidence type="ECO:0000313" key="2">
    <source>
        <dbReference type="Proteomes" id="UP001056778"/>
    </source>
</evidence>
<reference evidence="1" key="1">
    <citation type="submission" date="2022-04" db="EMBL/GenBank/DDBJ databases">
        <title>Chromosome-scale genome assembly of Holotrichia oblita Faldermann.</title>
        <authorList>
            <person name="Rongchong L."/>
        </authorList>
    </citation>
    <scope>NUCLEOTIDE SEQUENCE</scope>
    <source>
        <strain evidence="1">81SQS9</strain>
    </source>
</reference>
<protein>
    <submittedName>
        <fullName evidence="1">E3 ubiquitin-protein ligase e3d family member</fullName>
    </submittedName>
</protein>
<keyword evidence="2" id="KW-1185">Reference proteome</keyword>
<gene>
    <name evidence="1" type="ORF">MML48_1g18718</name>
</gene>
<dbReference type="Proteomes" id="UP001056778">
    <property type="component" value="Chromosome 1"/>
</dbReference>
<organism evidence="1 2">
    <name type="scientific">Holotrichia oblita</name>
    <name type="common">Chafer beetle</name>
    <dbReference type="NCBI Taxonomy" id="644536"/>
    <lineage>
        <taxon>Eukaryota</taxon>
        <taxon>Metazoa</taxon>
        <taxon>Ecdysozoa</taxon>
        <taxon>Arthropoda</taxon>
        <taxon>Hexapoda</taxon>
        <taxon>Insecta</taxon>
        <taxon>Pterygota</taxon>
        <taxon>Neoptera</taxon>
        <taxon>Endopterygota</taxon>
        <taxon>Coleoptera</taxon>
        <taxon>Polyphaga</taxon>
        <taxon>Scarabaeiformia</taxon>
        <taxon>Scarabaeidae</taxon>
        <taxon>Melolonthinae</taxon>
        <taxon>Holotrichia</taxon>
    </lineage>
</organism>
<comment type="caution">
    <text evidence="1">The sequence shown here is derived from an EMBL/GenBank/DDBJ whole genome shotgun (WGS) entry which is preliminary data.</text>
</comment>